<evidence type="ECO:0000313" key="2">
    <source>
        <dbReference type="Proteomes" id="UP001320691"/>
    </source>
</evidence>
<dbReference type="Pfam" id="PF05035">
    <property type="entry name" value="DGOK"/>
    <property type="match status" value="1"/>
</dbReference>
<dbReference type="Proteomes" id="UP001320691">
    <property type="component" value="Unassembled WGS sequence"/>
</dbReference>
<dbReference type="EMBL" id="JANUEK010000003">
    <property type="protein sequence ID" value="MCS4279591.1"/>
    <property type="molecule type" value="Genomic_DNA"/>
</dbReference>
<evidence type="ECO:0000313" key="1">
    <source>
        <dbReference type="EMBL" id="MCS4279591.1"/>
    </source>
</evidence>
<dbReference type="Gene3D" id="3.30.420.300">
    <property type="entry name" value="2-keto-3-deoxy-galactonokinase, substrate binding domain"/>
    <property type="match status" value="1"/>
</dbReference>
<reference evidence="1" key="1">
    <citation type="submission" date="2022-08" db="EMBL/GenBank/DDBJ databases">
        <title>Genomic analyses of the natural microbiome of Caenorhabditis elegans.</title>
        <authorList>
            <person name="Samuel B."/>
        </authorList>
    </citation>
    <scope>NUCLEOTIDE SEQUENCE</scope>
    <source>
        <strain evidence="1">BIGb0277</strain>
    </source>
</reference>
<dbReference type="InterPro" id="IPR042258">
    <property type="entry name" value="DGOK_N"/>
</dbReference>
<proteinExistence type="predicted"/>
<dbReference type="Gene3D" id="3.30.420.310">
    <property type="entry name" value="2-keto-3-deoxy-galactonokinase, C-terminal domain"/>
    <property type="match status" value="1"/>
</dbReference>
<name>A0AAW5PIM9_9GAMM</name>
<sequence length="292" mass="31020">MIAVDWGSSSLRGYWLDDAGAIIEQRTSGRGILHCEGNFADVLAELMDGWPDRTILLSGMIGSRSGWIEQAYLPCPARRADLAAALHLHHDERLPGRDIWFVPGVAVQGAGETPDVMRGEETQLVGLDAGAGVAQVCLPGTHSKWARLHDGAITGFATAMTGELFALLRQHSLLGRLMDDSDTFDATAFAQGVQRSGDAGGLLHHLFGVRALGLFERLPALAAPSYLSGVLLGHEIRALADTSAKVHLVGSAALTARYGHALQLLGITPVNAPENLAARGLYRLAQQRGLLG</sequence>
<dbReference type="GO" id="GO:0034194">
    <property type="term" value="P:D-galactonate catabolic process"/>
    <property type="evidence" value="ECO:0007669"/>
    <property type="project" value="InterPro"/>
</dbReference>
<dbReference type="EC" id="2.7.1.58" evidence="1"/>
<dbReference type="AlphaFoldDB" id="A0AAW5PIM9"/>
<keyword evidence="1" id="KW-0808">Transferase</keyword>
<protein>
    <submittedName>
        <fullName evidence="1">2-dehydro-3-deoxygalactonokinase</fullName>
        <ecNumber evidence="1">2.7.1.58</ecNumber>
    </submittedName>
</protein>
<dbReference type="InterPro" id="IPR007729">
    <property type="entry name" value="DGOK"/>
</dbReference>
<dbReference type="CDD" id="cd24012">
    <property type="entry name" value="ASKHA_NBD_KDGal-kinase"/>
    <property type="match status" value="1"/>
</dbReference>
<dbReference type="RefSeq" id="WP_259260313.1">
    <property type="nucleotide sequence ID" value="NZ_JANUEK010000003.1"/>
</dbReference>
<accession>A0AAW5PIM9</accession>
<comment type="caution">
    <text evidence="1">The sequence shown here is derived from an EMBL/GenBank/DDBJ whole genome shotgun (WGS) entry which is preliminary data.</text>
</comment>
<gene>
    <name evidence="1" type="ORF">M2412_001567</name>
</gene>
<dbReference type="GO" id="GO:0008671">
    <property type="term" value="F:2-dehydro-3-deoxygalactonokinase activity"/>
    <property type="evidence" value="ECO:0007669"/>
    <property type="project" value="UniProtKB-EC"/>
</dbReference>
<dbReference type="InterPro" id="IPR042257">
    <property type="entry name" value="DGOK_C"/>
</dbReference>
<organism evidence="1 2">
    <name type="scientific">Stenotrophomonas rhizophila</name>
    <dbReference type="NCBI Taxonomy" id="216778"/>
    <lineage>
        <taxon>Bacteria</taxon>
        <taxon>Pseudomonadati</taxon>
        <taxon>Pseudomonadota</taxon>
        <taxon>Gammaproteobacteria</taxon>
        <taxon>Lysobacterales</taxon>
        <taxon>Lysobacteraceae</taxon>
        <taxon>Stenotrophomonas</taxon>
    </lineage>
</organism>